<feature type="domain" description="EF-hand" evidence="2">
    <location>
        <begin position="1"/>
        <end position="32"/>
    </location>
</feature>
<organism evidence="3 4">
    <name type="scientific">Didymodactylos carnosus</name>
    <dbReference type="NCBI Taxonomy" id="1234261"/>
    <lineage>
        <taxon>Eukaryota</taxon>
        <taxon>Metazoa</taxon>
        <taxon>Spiralia</taxon>
        <taxon>Gnathifera</taxon>
        <taxon>Rotifera</taxon>
        <taxon>Eurotatoria</taxon>
        <taxon>Bdelloidea</taxon>
        <taxon>Philodinida</taxon>
        <taxon>Philodinidae</taxon>
        <taxon>Didymodactylos</taxon>
    </lineage>
</organism>
<gene>
    <name evidence="3" type="ORF">SRO942_LOCUS50814</name>
</gene>
<proteinExistence type="predicted"/>
<comment type="caution">
    <text evidence="3">The sequence shown here is derived from an EMBL/GenBank/DDBJ whole genome shotgun (WGS) entry which is preliminary data.</text>
</comment>
<dbReference type="Proteomes" id="UP000681722">
    <property type="component" value="Unassembled WGS sequence"/>
</dbReference>
<sequence length="32" mass="3256">EQSHAAAFSQADTNRDGTLDAGDFSQFAAGGL</sequence>
<evidence type="ECO:0000313" key="4">
    <source>
        <dbReference type="Proteomes" id="UP000681722"/>
    </source>
</evidence>
<reference evidence="3" key="1">
    <citation type="submission" date="2021-02" db="EMBL/GenBank/DDBJ databases">
        <authorList>
            <person name="Nowell W R."/>
        </authorList>
    </citation>
    <scope>NUCLEOTIDE SEQUENCE</scope>
</reference>
<dbReference type="Pfam" id="PF13202">
    <property type="entry name" value="EF-hand_5"/>
    <property type="match status" value="1"/>
</dbReference>
<dbReference type="PROSITE" id="PS00018">
    <property type="entry name" value="EF_HAND_1"/>
    <property type="match status" value="1"/>
</dbReference>
<protein>
    <recommendedName>
        <fullName evidence="2">EF-hand domain-containing protein</fullName>
    </recommendedName>
</protein>
<feature type="region of interest" description="Disordered" evidence="1">
    <location>
        <begin position="1"/>
        <end position="22"/>
    </location>
</feature>
<evidence type="ECO:0000313" key="3">
    <source>
        <dbReference type="EMBL" id="CAF4668535.1"/>
    </source>
</evidence>
<dbReference type="PROSITE" id="PS50222">
    <property type="entry name" value="EF_HAND_2"/>
    <property type="match status" value="1"/>
</dbReference>
<dbReference type="InterPro" id="IPR018247">
    <property type="entry name" value="EF_Hand_1_Ca_BS"/>
</dbReference>
<evidence type="ECO:0000259" key="2">
    <source>
        <dbReference type="PROSITE" id="PS50222"/>
    </source>
</evidence>
<dbReference type="GO" id="GO:0005509">
    <property type="term" value="F:calcium ion binding"/>
    <property type="evidence" value="ECO:0007669"/>
    <property type="project" value="InterPro"/>
</dbReference>
<feature type="non-terminal residue" evidence="3">
    <location>
        <position position="1"/>
    </location>
</feature>
<dbReference type="InterPro" id="IPR002048">
    <property type="entry name" value="EF_hand_dom"/>
</dbReference>
<dbReference type="AlphaFoldDB" id="A0A8S2ZZ05"/>
<accession>A0A8S2ZZ05</accession>
<dbReference type="EMBL" id="CAJOBC010149089">
    <property type="protein sequence ID" value="CAF4668535.1"/>
    <property type="molecule type" value="Genomic_DNA"/>
</dbReference>
<name>A0A8S2ZZ05_9BILA</name>
<evidence type="ECO:0000256" key="1">
    <source>
        <dbReference type="SAM" id="MobiDB-lite"/>
    </source>
</evidence>